<evidence type="ECO:0000313" key="2">
    <source>
        <dbReference type="Proteomes" id="UP000318313"/>
    </source>
</evidence>
<gene>
    <name evidence="1" type="ORF">Enr17x_04680</name>
</gene>
<dbReference type="AlphaFoldDB" id="A0A518I5S4"/>
<name>A0A518I5S4_9PLAN</name>
<keyword evidence="2" id="KW-1185">Reference proteome</keyword>
<organism evidence="1 2">
    <name type="scientific">Gimesia fumaroli</name>
    <dbReference type="NCBI Taxonomy" id="2527976"/>
    <lineage>
        <taxon>Bacteria</taxon>
        <taxon>Pseudomonadati</taxon>
        <taxon>Planctomycetota</taxon>
        <taxon>Planctomycetia</taxon>
        <taxon>Planctomycetales</taxon>
        <taxon>Planctomycetaceae</taxon>
        <taxon>Gimesia</taxon>
    </lineage>
</organism>
<dbReference type="KEGG" id="gfm:Enr17x_04680"/>
<accession>A0A518I5S4</accession>
<dbReference type="EMBL" id="CP037452">
    <property type="protein sequence ID" value="QDV48456.1"/>
    <property type="molecule type" value="Genomic_DNA"/>
</dbReference>
<proteinExistence type="predicted"/>
<evidence type="ECO:0000313" key="1">
    <source>
        <dbReference type="EMBL" id="QDV48456.1"/>
    </source>
</evidence>
<sequence length="153" mass="17379">MTLEALISGLQNQHLRIPVDNYENVRRFTMTGQTESGRNRDNIPFERYVDIWWLALCIGIQEGRRTELKTDKWHQFVRAGEVLPSNPWRIFQLQLLAVGLTGGADILSKPGELIAMANEYAATGLPILLNEALGSQVPIWAMTDFVSNRLKDR</sequence>
<protein>
    <submittedName>
        <fullName evidence="1">Uncharacterized protein</fullName>
    </submittedName>
</protein>
<dbReference type="Proteomes" id="UP000318313">
    <property type="component" value="Chromosome"/>
</dbReference>
<reference evidence="1 2" key="1">
    <citation type="submission" date="2019-03" db="EMBL/GenBank/DDBJ databases">
        <title>Deep-cultivation of Planctomycetes and their phenomic and genomic characterization uncovers novel biology.</title>
        <authorList>
            <person name="Wiegand S."/>
            <person name="Jogler M."/>
            <person name="Boedeker C."/>
            <person name="Pinto D."/>
            <person name="Vollmers J."/>
            <person name="Rivas-Marin E."/>
            <person name="Kohn T."/>
            <person name="Peeters S.H."/>
            <person name="Heuer A."/>
            <person name="Rast P."/>
            <person name="Oberbeckmann S."/>
            <person name="Bunk B."/>
            <person name="Jeske O."/>
            <person name="Meyerdierks A."/>
            <person name="Storesund J.E."/>
            <person name="Kallscheuer N."/>
            <person name="Luecker S."/>
            <person name="Lage O.M."/>
            <person name="Pohl T."/>
            <person name="Merkel B.J."/>
            <person name="Hornburger P."/>
            <person name="Mueller R.-W."/>
            <person name="Bruemmer F."/>
            <person name="Labrenz M."/>
            <person name="Spormann A.M."/>
            <person name="Op den Camp H."/>
            <person name="Overmann J."/>
            <person name="Amann R."/>
            <person name="Jetten M.S.M."/>
            <person name="Mascher T."/>
            <person name="Medema M.H."/>
            <person name="Devos D.P."/>
            <person name="Kaster A.-K."/>
            <person name="Ovreas L."/>
            <person name="Rohde M."/>
            <person name="Galperin M.Y."/>
            <person name="Jogler C."/>
        </authorList>
    </citation>
    <scope>NUCLEOTIDE SEQUENCE [LARGE SCALE GENOMIC DNA]</scope>
    <source>
        <strain evidence="1 2">Enr17</strain>
    </source>
</reference>